<comment type="caution">
    <text evidence="2">The sequence shown here is derived from an EMBL/GenBank/DDBJ whole genome shotgun (WGS) entry which is preliminary data.</text>
</comment>
<keyword evidence="1" id="KW-1133">Transmembrane helix</keyword>
<dbReference type="RefSeq" id="WP_263541693.1">
    <property type="nucleotide sequence ID" value="NZ_JAOVZO020000018.1"/>
</dbReference>
<reference evidence="2" key="1">
    <citation type="submission" date="2023-02" db="EMBL/GenBank/DDBJ databases">
        <title>Tahibacter soli sp. nov. isolated from soil.</title>
        <authorList>
            <person name="Baek J.H."/>
            <person name="Lee J.K."/>
            <person name="Choi D.G."/>
            <person name="Jeon C.O."/>
        </authorList>
    </citation>
    <scope>NUCLEOTIDE SEQUENCE</scope>
    <source>
        <strain evidence="2">BL</strain>
    </source>
</reference>
<dbReference type="Proteomes" id="UP001139971">
    <property type="component" value="Unassembled WGS sequence"/>
</dbReference>
<sequence>MNPQSRKRVQLVAVAGVFLAPMLIAFGLHLANWQPTNKRNNGTLIQPPQSVAADAATLPDGAAYHWDDTEFRWTLVVIAGPDCAAVCEGRIAEAEKIWSLMTQKATRLRLAAIGVEATPALREKYPRIEFVRSDSAPLAKLRPTTPDSATAAIVDPAGLLMLRYEAGYDPAGVRQDLSRLIR</sequence>
<keyword evidence="1" id="KW-0812">Transmembrane</keyword>
<keyword evidence="3" id="KW-1185">Reference proteome</keyword>
<protein>
    <recommendedName>
        <fullName evidence="4">Thioredoxin domain-containing protein</fullName>
    </recommendedName>
</protein>
<gene>
    <name evidence="2" type="ORF">OD750_016010</name>
</gene>
<name>A0A9X3YKK6_9GAMM</name>
<evidence type="ECO:0000313" key="3">
    <source>
        <dbReference type="Proteomes" id="UP001139971"/>
    </source>
</evidence>
<proteinExistence type="predicted"/>
<evidence type="ECO:0000256" key="1">
    <source>
        <dbReference type="SAM" id="Phobius"/>
    </source>
</evidence>
<dbReference type="AlphaFoldDB" id="A0A9X3YKK6"/>
<accession>A0A9X3YKK6</accession>
<dbReference type="EMBL" id="JAOVZO020000018">
    <property type="protein sequence ID" value="MDC8014049.1"/>
    <property type="molecule type" value="Genomic_DNA"/>
</dbReference>
<feature type="transmembrane region" description="Helical" evidence="1">
    <location>
        <begin position="12"/>
        <end position="31"/>
    </location>
</feature>
<keyword evidence="1" id="KW-0472">Membrane</keyword>
<organism evidence="2 3">
    <name type="scientific">Tahibacter soli</name>
    <dbReference type="NCBI Taxonomy" id="2983605"/>
    <lineage>
        <taxon>Bacteria</taxon>
        <taxon>Pseudomonadati</taxon>
        <taxon>Pseudomonadota</taxon>
        <taxon>Gammaproteobacteria</taxon>
        <taxon>Lysobacterales</taxon>
        <taxon>Rhodanobacteraceae</taxon>
        <taxon>Tahibacter</taxon>
    </lineage>
</organism>
<evidence type="ECO:0008006" key="4">
    <source>
        <dbReference type="Google" id="ProtNLM"/>
    </source>
</evidence>
<evidence type="ECO:0000313" key="2">
    <source>
        <dbReference type="EMBL" id="MDC8014049.1"/>
    </source>
</evidence>